<dbReference type="EMBL" id="JBGEHV010000003">
    <property type="protein sequence ID" value="MEY8038307.1"/>
    <property type="molecule type" value="Genomic_DNA"/>
</dbReference>
<proteinExistence type="predicted"/>
<dbReference type="Proteomes" id="UP001564626">
    <property type="component" value="Unassembled WGS sequence"/>
</dbReference>
<reference evidence="1 2" key="1">
    <citation type="submission" date="2024-08" db="EMBL/GenBank/DDBJ databases">
        <title>Genome mining of Saccharopolyspora cebuensis PGLac3 from Nigerian medicinal plant.</title>
        <authorList>
            <person name="Ezeobiora C.E."/>
            <person name="Igbokwe N.H."/>
            <person name="Amin D.H."/>
            <person name="Mendie U.E."/>
        </authorList>
    </citation>
    <scope>NUCLEOTIDE SEQUENCE [LARGE SCALE GENOMIC DNA]</scope>
    <source>
        <strain evidence="1 2">PGLac3</strain>
    </source>
</reference>
<protein>
    <recommendedName>
        <fullName evidence="3">Nucleotidyltransferase</fullName>
    </recommendedName>
</protein>
<evidence type="ECO:0000313" key="1">
    <source>
        <dbReference type="EMBL" id="MEY8038307.1"/>
    </source>
</evidence>
<comment type="caution">
    <text evidence="1">The sequence shown here is derived from an EMBL/GenBank/DDBJ whole genome shotgun (WGS) entry which is preliminary data.</text>
</comment>
<organism evidence="1 2">
    <name type="scientific">Saccharopolyspora cebuensis</name>
    <dbReference type="NCBI Taxonomy" id="418759"/>
    <lineage>
        <taxon>Bacteria</taxon>
        <taxon>Bacillati</taxon>
        <taxon>Actinomycetota</taxon>
        <taxon>Actinomycetes</taxon>
        <taxon>Pseudonocardiales</taxon>
        <taxon>Pseudonocardiaceae</taxon>
        <taxon>Saccharopolyspora</taxon>
    </lineage>
</organism>
<accession>A0ABV4CDZ6</accession>
<keyword evidence="2" id="KW-1185">Reference proteome</keyword>
<evidence type="ECO:0000313" key="2">
    <source>
        <dbReference type="Proteomes" id="UP001564626"/>
    </source>
</evidence>
<evidence type="ECO:0008006" key="3">
    <source>
        <dbReference type="Google" id="ProtNLM"/>
    </source>
</evidence>
<dbReference type="RefSeq" id="WP_345355977.1">
    <property type="nucleotide sequence ID" value="NZ_BAABII010000002.1"/>
</dbReference>
<gene>
    <name evidence="1" type="ORF">AB8O55_02760</name>
</gene>
<sequence>MTDLTIPHEYVVARSVLLDALTALRAHLDAMVLVGAQAVYSHTGDADMVTAPTTTDADVALAPDRLADEPLLEEALRLAGFVSGTNPGTWRGQGAVAIDLMVPAAVSGPRRSRGARLPVHGKWVARRTLGLEPALVDNETREIQSFSPGDSRRARLRVAGPAALLVAKTIKIEERRADHDSRRLQPKDGLDVLRLLRVIDMGEVARRLHLLAMDDVAGEVTRSALVALREHGARADGPIATLAASAVTGTEDPDVTIESTVLLVEELLQACDDQR</sequence>
<name>A0ABV4CDZ6_9PSEU</name>